<proteinExistence type="predicted"/>
<dbReference type="InterPro" id="IPR031734">
    <property type="entry name" value="MBF2"/>
</dbReference>
<dbReference type="Pfam" id="PF15868">
    <property type="entry name" value="MBF2"/>
    <property type="match status" value="1"/>
</dbReference>
<keyword evidence="1" id="KW-0732">Signal</keyword>
<accession>A0A9N9W5K0</accession>
<evidence type="ECO:0000313" key="3">
    <source>
        <dbReference type="Proteomes" id="UP001153714"/>
    </source>
</evidence>
<feature type="chain" id="PRO_5040203347" description="Salivary secreted peptide" evidence="1">
    <location>
        <begin position="21"/>
        <end position="110"/>
    </location>
</feature>
<gene>
    <name evidence="2" type="ORF">DIATSA_LOCUS1884</name>
</gene>
<evidence type="ECO:0000313" key="2">
    <source>
        <dbReference type="EMBL" id="CAG9783733.1"/>
    </source>
</evidence>
<dbReference type="OrthoDB" id="7194370at2759"/>
<organism evidence="2 3">
    <name type="scientific">Diatraea saccharalis</name>
    <name type="common">sugarcane borer</name>
    <dbReference type="NCBI Taxonomy" id="40085"/>
    <lineage>
        <taxon>Eukaryota</taxon>
        <taxon>Metazoa</taxon>
        <taxon>Ecdysozoa</taxon>
        <taxon>Arthropoda</taxon>
        <taxon>Hexapoda</taxon>
        <taxon>Insecta</taxon>
        <taxon>Pterygota</taxon>
        <taxon>Neoptera</taxon>
        <taxon>Endopterygota</taxon>
        <taxon>Lepidoptera</taxon>
        <taxon>Glossata</taxon>
        <taxon>Ditrysia</taxon>
        <taxon>Pyraloidea</taxon>
        <taxon>Crambidae</taxon>
        <taxon>Crambinae</taxon>
        <taxon>Diatraea</taxon>
    </lineage>
</organism>
<feature type="signal peptide" evidence="1">
    <location>
        <begin position="1"/>
        <end position="20"/>
    </location>
</feature>
<evidence type="ECO:0008006" key="4">
    <source>
        <dbReference type="Google" id="ProtNLM"/>
    </source>
</evidence>
<reference evidence="2" key="2">
    <citation type="submission" date="2022-10" db="EMBL/GenBank/DDBJ databases">
        <authorList>
            <consortium name="ENA_rothamsted_submissions"/>
            <consortium name="culmorum"/>
            <person name="King R."/>
        </authorList>
    </citation>
    <scope>NUCLEOTIDE SEQUENCE</scope>
</reference>
<reference evidence="2" key="1">
    <citation type="submission" date="2021-12" db="EMBL/GenBank/DDBJ databases">
        <authorList>
            <person name="King R."/>
        </authorList>
    </citation>
    <scope>NUCLEOTIDE SEQUENCE</scope>
</reference>
<name>A0A9N9W5K0_9NEOP</name>
<dbReference type="Proteomes" id="UP001153714">
    <property type="component" value="Chromosome 11"/>
</dbReference>
<keyword evidence="3" id="KW-1185">Reference proteome</keyword>
<protein>
    <recommendedName>
        <fullName evidence="4">Salivary secreted peptide</fullName>
    </recommendedName>
</protein>
<evidence type="ECO:0000256" key="1">
    <source>
        <dbReference type="SAM" id="SignalP"/>
    </source>
</evidence>
<dbReference type="EMBL" id="OU893342">
    <property type="protein sequence ID" value="CAG9783733.1"/>
    <property type="molecule type" value="Genomic_DNA"/>
</dbReference>
<sequence>MKSLLFLSVTAIVLLSTCYGRDLVLGTSYNTRLINLKRIEYMAIPFKKRVKEYFYSDPGLQIIKGIIVKETETTQAEPVVTAGGIGFTYVNLRFKSERGSGLYYQVDIYV</sequence>
<dbReference type="AlphaFoldDB" id="A0A9N9W5K0"/>